<dbReference type="RefSeq" id="WP_052093632.1">
    <property type="nucleotide sequence ID" value="NZ_JQEC01000021.1"/>
</dbReference>
<dbReference type="Pfam" id="PF02868">
    <property type="entry name" value="Peptidase_M4_C"/>
    <property type="match status" value="1"/>
</dbReference>
<keyword evidence="3" id="KW-0479">Metal-binding</keyword>
<dbReference type="InterPro" id="IPR027268">
    <property type="entry name" value="Peptidase_M4/M1_CTD_sf"/>
</dbReference>
<dbReference type="Gene3D" id="2.60.120.380">
    <property type="match status" value="2"/>
</dbReference>
<dbReference type="GO" id="GO:0004222">
    <property type="term" value="F:metalloendopeptidase activity"/>
    <property type="evidence" value="ECO:0007669"/>
    <property type="project" value="InterPro"/>
</dbReference>
<evidence type="ECO:0000259" key="12">
    <source>
        <dbReference type="Pfam" id="PF02868"/>
    </source>
</evidence>
<protein>
    <submittedName>
        <fullName evidence="15">Bacillolysin, Bacterial leucyl aminopeptidase</fullName>
        <ecNumber evidence="15">3.4.11.10</ecNumber>
        <ecNumber evidence="15">3.4.24.28</ecNumber>
    </submittedName>
</protein>
<dbReference type="AlphaFoldDB" id="A0A099KUB5"/>
<evidence type="ECO:0000256" key="3">
    <source>
        <dbReference type="ARBA" id="ARBA00022723"/>
    </source>
</evidence>
<feature type="domain" description="Peptidase M4 C-terminal" evidence="12">
    <location>
        <begin position="347"/>
        <end position="519"/>
    </location>
</feature>
<dbReference type="SUPFAM" id="SSF55486">
    <property type="entry name" value="Metalloproteases ('zincins'), catalytic domain"/>
    <property type="match status" value="1"/>
</dbReference>
<keyword evidence="6" id="KW-0862">Zinc</keyword>
<evidence type="ECO:0000256" key="2">
    <source>
        <dbReference type="ARBA" id="ARBA00022670"/>
    </source>
</evidence>
<dbReference type="InterPro" id="IPR001570">
    <property type="entry name" value="Peptidase_M4_C_domain"/>
</dbReference>
<gene>
    <name evidence="15" type="ORF">GAB14E_2340</name>
</gene>
<keyword evidence="8" id="KW-0865">Zymogen</keyword>
<dbReference type="PRINTS" id="PR00730">
    <property type="entry name" value="THERMOLYSIN"/>
</dbReference>
<evidence type="ECO:0000256" key="5">
    <source>
        <dbReference type="ARBA" id="ARBA00022801"/>
    </source>
</evidence>
<evidence type="ECO:0000313" key="16">
    <source>
        <dbReference type="Proteomes" id="UP000029868"/>
    </source>
</evidence>
<dbReference type="Gene3D" id="1.10.390.10">
    <property type="entry name" value="Neutral Protease Domain 2"/>
    <property type="match status" value="1"/>
</dbReference>
<feature type="active site" evidence="9">
    <location>
        <position position="337"/>
    </location>
</feature>
<dbReference type="Pfam" id="PF04151">
    <property type="entry name" value="PPC"/>
    <property type="match status" value="2"/>
</dbReference>
<dbReference type="Pfam" id="PF07504">
    <property type="entry name" value="FTP"/>
    <property type="match status" value="1"/>
</dbReference>
<evidence type="ECO:0000259" key="13">
    <source>
        <dbReference type="Pfam" id="PF04151"/>
    </source>
</evidence>
<dbReference type="Gene3D" id="3.10.450.490">
    <property type="match status" value="1"/>
</dbReference>
<evidence type="ECO:0000313" key="15">
    <source>
        <dbReference type="EMBL" id="KGJ93785.1"/>
    </source>
</evidence>
<dbReference type="GO" id="GO:0004177">
    <property type="term" value="F:aminopeptidase activity"/>
    <property type="evidence" value="ECO:0007669"/>
    <property type="project" value="UniProtKB-KW"/>
</dbReference>
<dbReference type="Proteomes" id="UP000029868">
    <property type="component" value="Unassembled WGS sequence"/>
</dbReference>
<keyword evidence="2" id="KW-0645">Protease</keyword>
<dbReference type="Pfam" id="PF01447">
    <property type="entry name" value="Peptidase_M4"/>
    <property type="match status" value="1"/>
</dbReference>
<evidence type="ECO:0000259" key="11">
    <source>
        <dbReference type="Pfam" id="PF01447"/>
    </source>
</evidence>
<dbReference type="InterPro" id="IPR007280">
    <property type="entry name" value="Peptidase_C_arc/bac"/>
</dbReference>
<feature type="active site" description="Proton donor" evidence="9">
    <location>
        <position position="433"/>
    </location>
</feature>
<keyword evidence="5 15" id="KW-0378">Hydrolase</keyword>
<evidence type="ECO:0000256" key="6">
    <source>
        <dbReference type="ARBA" id="ARBA00022833"/>
    </source>
</evidence>
<comment type="similarity">
    <text evidence="1">Belongs to the peptidase M4 family.</text>
</comment>
<feature type="signal peptide" evidence="10">
    <location>
        <begin position="1"/>
        <end position="30"/>
    </location>
</feature>
<evidence type="ECO:0000256" key="1">
    <source>
        <dbReference type="ARBA" id="ARBA00009388"/>
    </source>
</evidence>
<dbReference type="PANTHER" id="PTHR33794">
    <property type="entry name" value="BACILLOLYSIN"/>
    <property type="match status" value="1"/>
</dbReference>
<comment type="caution">
    <text evidence="15">The sequence shown here is derived from an EMBL/GenBank/DDBJ whole genome shotgun (WGS) entry which is preliminary data.</text>
</comment>
<feature type="domain" description="FTP" evidence="14">
    <location>
        <begin position="83"/>
        <end position="121"/>
    </location>
</feature>
<evidence type="ECO:0000256" key="4">
    <source>
        <dbReference type="ARBA" id="ARBA00022729"/>
    </source>
</evidence>
<reference evidence="15 16" key="1">
    <citation type="submission" date="2014-08" db="EMBL/GenBank/DDBJ databases">
        <title>Genomic and Phenotypic Diversity of Colwellia psychrerythraea strains from Disparate Marine Basins.</title>
        <authorList>
            <person name="Techtmann S.M."/>
            <person name="Stelling S.C."/>
            <person name="Utturkar S.M."/>
            <person name="Alshibli N."/>
            <person name="Harris A."/>
            <person name="Brown S.D."/>
            <person name="Hazen T.C."/>
        </authorList>
    </citation>
    <scope>NUCLEOTIDE SEQUENCE [LARGE SCALE GENOMIC DNA]</scope>
    <source>
        <strain evidence="15 16">GAB14E</strain>
    </source>
</reference>
<feature type="domain" description="Peptidase C-terminal archaeal/bacterial" evidence="13">
    <location>
        <begin position="553"/>
        <end position="619"/>
    </location>
</feature>
<dbReference type="GO" id="GO:0006508">
    <property type="term" value="P:proteolysis"/>
    <property type="evidence" value="ECO:0007669"/>
    <property type="project" value="UniProtKB-KW"/>
</dbReference>
<evidence type="ECO:0000256" key="8">
    <source>
        <dbReference type="ARBA" id="ARBA00023145"/>
    </source>
</evidence>
<feature type="domain" description="Peptidase C-terminal archaeal/bacterial" evidence="13">
    <location>
        <begin position="664"/>
        <end position="726"/>
    </location>
</feature>
<dbReference type="PANTHER" id="PTHR33794:SF1">
    <property type="entry name" value="BACILLOLYSIN"/>
    <property type="match status" value="1"/>
</dbReference>
<dbReference type="InterPro" id="IPR013856">
    <property type="entry name" value="Peptidase_M4_domain"/>
</dbReference>
<dbReference type="EMBL" id="JQEC01000021">
    <property type="protein sequence ID" value="KGJ93785.1"/>
    <property type="molecule type" value="Genomic_DNA"/>
</dbReference>
<dbReference type="CDD" id="cd09597">
    <property type="entry name" value="M4_TLP"/>
    <property type="match status" value="1"/>
</dbReference>
<sequence length="742" mass="78853">MYKNYKNHKATKLSIVLAATLAASAMNVSATTVTSMNIKNQTANGIPSFVTGDLGDMTDKSAVQSLKDIITSQNEFGAQGNESFTINRQWVDQLGKSHTHFDQTINGLKVYGTSMIIHANPSVGILNNSNTTSSIYGLTGRLAHNNNSAPMSVMNNNSNKAAKKALAAAKLIGNPSGAAELAYIYLPLSEETKLAYRLEVSWDNGNNDFGRDFIYFDANSSEILTREPQVHSAKNWRTYTLNGGAASSAPGSLLCTNNQSCGGNAAAQRAHDGAAKVYDYYQSKFGRDSLDNNGMTMISSVDMGVSNAYWTGSQMIYGEASNGLNDFTADFDIIGHELTHGVTDNTARLVYANASGALNEAWSDILGLSAEAYKNGSTTSTWLLGDDLYNNQPGKAFRYMNNPTQDGYSKDWWPERIPYVSNPNNNNDQGGVHGNSGIANLAYVLLVDGGTHPRNKSVAQVPSIGMAKAEKIFYRALTTYMNQNTNFAGARTATAQAAQDLYGATEKSAVECAWGAVGVGTTEACSGDVIPGVELQNGVAKTGIAGTAKQQMFYTFEVPAGATDLSFKTSGGTGDADLFVKFGAKPSLSVQDCKSTSSGNTETCTITNIQTGTYHVMVEAWSAISGVSLTGSFTDGSNGGNEPINDTLSNISVSQGQWQHYTQVLPAGYANMTINISGGTGDADLYIRHGAQSTSTLHDCRPYLNGNVESCSFTAPAAGTWYIDIHGYQAASGVTLTLQANP</sequence>
<dbReference type="InterPro" id="IPR023612">
    <property type="entry name" value="Peptidase_M4"/>
</dbReference>
<organism evidence="15 16">
    <name type="scientific">Colwellia psychrerythraea</name>
    <name type="common">Vibrio psychroerythus</name>
    <dbReference type="NCBI Taxonomy" id="28229"/>
    <lineage>
        <taxon>Bacteria</taxon>
        <taxon>Pseudomonadati</taxon>
        <taxon>Pseudomonadota</taxon>
        <taxon>Gammaproteobacteria</taxon>
        <taxon>Alteromonadales</taxon>
        <taxon>Colwelliaceae</taxon>
        <taxon>Colwellia</taxon>
    </lineage>
</organism>
<dbReference type="Gene3D" id="3.10.170.10">
    <property type="match status" value="1"/>
</dbReference>
<dbReference type="InterPro" id="IPR050728">
    <property type="entry name" value="Zinc_Metalloprotease_M4"/>
</dbReference>
<dbReference type="InterPro" id="IPR011096">
    <property type="entry name" value="FTP_domain"/>
</dbReference>
<evidence type="ECO:0000256" key="10">
    <source>
        <dbReference type="SAM" id="SignalP"/>
    </source>
</evidence>
<dbReference type="GO" id="GO:0046872">
    <property type="term" value="F:metal ion binding"/>
    <property type="evidence" value="ECO:0007669"/>
    <property type="project" value="UniProtKB-KW"/>
</dbReference>
<name>A0A099KUB5_COLPS</name>
<feature type="chain" id="PRO_5001957595" evidence="10">
    <location>
        <begin position="31"/>
        <end position="742"/>
    </location>
</feature>
<dbReference type="EC" id="3.4.11.10" evidence="15"/>
<evidence type="ECO:0000259" key="14">
    <source>
        <dbReference type="Pfam" id="PF07504"/>
    </source>
</evidence>
<dbReference type="EC" id="3.4.24.28" evidence="15"/>
<accession>A0A099KUB5</accession>
<keyword evidence="15" id="KW-0031">Aminopeptidase</keyword>
<keyword evidence="7" id="KW-0482">Metalloprotease</keyword>
<proteinExistence type="inferred from homology"/>
<evidence type="ECO:0000256" key="7">
    <source>
        <dbReference type="ARBA" id="ARBA00023049"/>
    </source>
</evidence>
<keyword evidence="4 10" id="KW-0732">Signal</keyword>
<feature type="domain" description="Peptidase M4" evidence="11">
    <location>
        <begin position="234"/>
        <end position="344"/>
    </location>
</feature>
<dbReference type="PATRIC" id="fig|28229.3.peg.1965"/>
<evidence type="ECO:0000256" key="9">
    <source>
        <dbReference type="PIRSR" id="PIRSR623612-1"/>
    </source>
</evidence>